<dbReference type="EMBL" id="BARW01002238">
    <property type="protein sequence ID" value="GAI69345.1"/>
    <property type="molecule type" value="Genomic_DNA"/>
</dbReference>
<comment type="caution">
    <text evidence="1">The sequence shown here is derived from an EMBL/GenBank/DDBJ whole genome shotgun (WGS) entry which is preliminary data.</text>
</comment>
<evidence type="ECO:0000313" key="1">
    <source>
        <dbReference type="EMBL" id="GAI69345.1"/>
    </source>
</evidence>
<organism evidence="1">
    <name type="scientific">marine sediment metagenome</name>
    <dbReference type="NCBI Taxonomy" id="412755"/>
    <lineage>
        <taxon>unclassified sequences</taxon>
        <taxon>metagenomes</taxon>
        <taxon>ecological metagenomes</taxon>
    </lineage>
</organism>
<protein>
    <submittedName>
        <fullName evidence="1">Uncharacterized protein</fullName>
    </submittedName>
</protein>
<name>X1S1M2_9ZZZZ</name>
<dbReference type="AlphaFoldDB" id="X1S1M2"/>
<reference evidence="1" key="1">
    <citation type="journal article" date="2014" name="Front. Microbiol.">
        <title>High frequency of phylogenetically diverse reductive dehalogenase-homologous genes in deep subseafloor sedimentary metagenomes.</title>
        <authorList>
            <person name="Kawai M."/>
            <person name="Futagami T."/>
            <person name="Toyoda A."/>
            <person name="Takaki Y."/>
            <person name="Nishi S."/>
            <person name="Hori S."/>
            <person name="Arai W."/>
            <person name="Tsubouchi T."/>
            <person name="Morono Y."/>
            <person name="Uchiyama I."/>
            <person name="Ito T."/>
            <person name="Fujiyama A."/>
            <person name="Inagaki F."/>
            <person name="Takami H."/>
        </authorList>
    </citation>
    <scope>NUCLEOTIDE SEQUENCE</scope>
    <source>
        <strain evidence="1">Expedition CK06-06</strain>
    </source>
</reference>
<gene>
    <name evidence="1" type="ORF">S12H4_06391</name>
</gene>
<accession>X1S1M2</accession>
<sequence length="86" mass="9179">MVIMTAMKPSRVMLAIITETHTIAPPTTDNRPTPMAVISMAAKRIVFLEPSLSDNKAIGMATTILAKLEAANAPSALAAVHLILRR</sequence>
<proteinExistence type="predicted"/>